<proteinExistence type="predicted"/>
<evidence type="ECO:0000313" key="3">
    <source>
        <dbReference type="Proteomes" id="UP000007799"/>
    </source>
</evidence>
<evidence type="ECO:0000259" key="1">
    <source>
        <dbReference type="Pfam" id="PF10276"/>
    </source>
</evidence>
<feature type="domain" description="Zinc finger CHCC-type" evidence="1">
    <location>
        <begin position="59"/>
        <end position="82"/>
    </location>
</feature>
<dbReference type="FunCoup" id="F2UA85">
    <property type="interactions" value="478"/>
</dbReference>
<protein>
    <recommendedName>
        <fullName evidence="1">Zinc finger CHCC-type domain-containing protein</fullName>
    </recommendedName>
</protein>
<organism evidence="3">
    <name type="scientific">Salpingoeca rosetta (strain ATCC 50818 / BSB-021)</name>
    <dbReference type="NCBI Taxonomy" id="946362"/>
    <lineage>
        <taxon>Eukaryota</taxon>
        <taxon>Choanoflagellata</taxon>
        <taxon>Craspedida</taxon>
        <taxon>Salpingoecidae</taxon>
        <taxon>Salpingoeca</taxon>
    </lineage>
</organism>
<name>F2UA85_SALR5</name>
<gene>
    <name evidence="2" type="ORF">PTSG_05372</name>
</gene>
<dbReference type="EMBL" id="GL832966">
    <property type="protein sequence ID" value="EGD73660.1"/>
    <property type="molecule type" value="Genomic_DNA"/>
</dbReference>
<sequence length="119" mass="12914">MFAARLARVTTVARRFASEQPAQALRFAVAPKIDTPPAAKDLILEQPITVVDGRVVASGGGSTGHPINFLNLDQNKVVMCPYSGDFFIRKGAIKPLLSRGAIIEKDGQYFKNPDVTDEE</sequence>
<dbReference type="InterPro" id="IPR019401">
    <property type="entry name" value="Znf_CHCC"/>
</dbReference>
<dbReference type="InParanoid" id="F2UA85"/>
<dbReference type="Proteomes" id="UP000007799">
    <property type="component" value="Unassembled WGS sequence"/>
</dbReference>
<dbReference type="Gene3D" id="2.60.260.40">
    <property type="entry name" value="q5lls5 like domains"/>
    <property type="match status" value="1"/>
</dbReference>
<dbReference type="RefSeq" id="XP_004993941.1">
    <property type="nucleotide sequence ID" value="XM_004993884.1"/>
</dbReference>
<evidence type="ECO:0000313" key="2">
    <source>
        <dbReference type="EMBL" id="EGD73660.1"/>
    </source>
</evidence>
<dbReference type="OMA" id="WAIDLIH"/>
<accession>F2UA85</accession>
<keyword evidence="3" id="KW-1185">Reference proteome</keyword>
<reference evidence="2" key="1">
    <citation type="submission" date="2009-08" db="EMBL/GenBank/DDBJ databases">
        <title>Annotation of Salpingoeca rosetta.</title>
        <authorList>
            <consortium name="The Broad Institute Genome Sequencing Platform"/>
            <person name="Russ C."/>
            <person name="Cuomo C."/>
            <person name="Burger G."/>
            <person name="Gray M.W."/>
            <person name="Holland P.W.H."/>
            <person name="King N."/>
            <person name="Lang F.B.F."/>
            <person name="Roger A.J."/>
            <person name="Ruiz-Trillo I."/>
            <person name="Young S.K."/>
            <person name="Zeng Q."/>
            <person name="Gargeya S."/>
            <person name="Alvarado L."/>
            <person name="Berlin A."/>
            <person name="Chapman S.B."/>
            <person name="Chen Z."/>
            <person name="Freedman E."/>
            <person name="Gellesch M."/>
            <person name="Goldberg J."/>
            <person name="Griggs A."/>
            <person name="Gujja S."/>
            <person name="Heilman E."/>
            <person name="Heiman D."/>
            <person name="Howarth C."/>
            <person name="Mehta T."/>
            <person name="Neiman D."/>
            <person name="Pearson M."/>
            <person name="Roberts A."/>
            <person name="Saif S."/>
            <person name="Shea T."/>
            <person name="Shenoy N."/>
            <person name="Sisk P."/>
            <person name="Stolte C."/>
            <person name="Sykes S."/>
            <person name="White J."/>
            <person name="Yandava C."/>
            <person name="Haas B."/>
            <person name="Nusbaum C."/>
            <person name="Birren B."/>
        </authorList>
    </citation>
    <scope>NUCLEOTIDE SEQUENCE [LARGE SCALE GENOMIC DNA]</scope>
    <source>
        <strain evidence="2">ATCC 50818</strain>
    </source>
</reference>
<dbReference type="Pfam" id="PF10276">
    <property type="entry name" value="zf-CHCC"/>
    <property type="match status" value="1"/>
</dbReference>
<dbReference type="OrthoDB" id="307899at2759"/>
<dbReference type="GeneID" id="16074519"/>
<dbReference type="KEGG" id="sre:PTSG_05372"/>
<dbReference type="AlphaFoldDB" id="F2UA85"/>